<dbReference type="KEGG" id="buz:AYM40_11770"/>
<sequence>MRVVPRKALLELLDFIKRHPEARSALLAWYALAQACLAYGYNDLKQTFAGVDDVPPHYTVFNVGGNGFRIIAAIHYNRQSWFVRHVWTHAKYDLWTRKSLNS</sequence>
<dbReference type="STRING" id="1804984.AYM40_11770"/>
<evidence type="ECO:0008006" key="3">
    <source>
        <dbReference type="Google" id="ProtNLM"/>
    </source>
</evidence>
<evidence type="ECO:0000313" key="1">
    <source>
        <dbReference type="EMBL" id="ANB72966.1"/>
    </source>
</evidence>
<dbReference type="OrthoDB" id="9799912at2"/>
<evidence type="ECO:0000313" key="2">
    <source>
        <dbReference type="Proteomes" id="UP000076852"/>
    </source>
</evidence>
<accession>A0A160FLF6</accession>
<dbReference type="InterPro" id="IPR018669">
    <property type="entry name" value="Toxin_HigB"/>
</dbReference>
<dbReference type="RefSeq" id="WP_063496378.1">
    <property type="nucleotide sequence ID" value="NZ_CP014578.1"/>
</dbReference>
<dbReference type="Pfam" id="PF09907">
    <property type="entry name" value="HigB_toxin"/>
    <property type="match status" value="1"/>
</dbReference>
<dbReference type="GO" id="GO:0003723">
    <property type="term" value="F:RNA binding"/>
    <property type="evidence" value="ECO:0007669"/>
    <property type="project" value="InterPro"/>
</dbReference>
<organism evidence="1 2">
    <name type="scientific">Paraburkholderia phytofirmans OLGA172</name>
    <dbReference type="NCBI Taxonomy" id="1417228"/>
    <lineage>
        <taxon>Bacteria</taxon>
        <taxon>Pseudomonadati</taxon>
        <taxon>Pseudomonadota</taxon>
        <taxon>Betaproteobacteria</taxon>
        <taxon>Burkholderiales</taxon>
        <taxon>Burkholderiaceae</taxon>
        <taxon>Paraburkholderia</taxon>
    </lineage>
</organism>
<dbReference type="AlphaFoldDB" id="A0A160FLF6"/>
<keyword evidence="2" id="KW-1185">Reference proteome</keyword>
<gene>
    <name evidence="1" type="ORF">AYM40_11770</name>
</gene>
<reference evidence="1 2" key="1">
    <citation type="journal article" date="2016" name="Gene">
        <title>PacBio SMRT assembly of a complex multi-replicon genome reveals chlorocatechol degradative operon in a region of genome plasticity.</title>
        <authorList>
            <person name="Ricker N."/>
            <person name="Shen S.Y."/>
            <person name="Goordial J."/>
            <person name="Jin S."/>
            <person name="Fulthorpe R.R."/>
        </authorList>
    </citation>
    <scope>NUCLEOTIDE SEQUENCE [LARGE SCALE GENOMIC DNA]</scope>
    <source>
        <strain evidence="1 2">OLGA172</strain>
    </source>
</reference>
<proteinExistence type="predicted"/>
<dbReference type="Proteomes" id="UP000076852">
    <property type="component" value="Chromosome 1"/>
</dbReference>
<dbReference type="GO" id="GO:0004519">
    <property type="term" value="F:endonuclease activity"/>
    <property type="evidence" value="ECO:0007669"/>
    <property type="project" value="InterPro"/>
</dbReference>
<dbReference type="GO" id="GO:0110001">
    <property type="term" value="C:toxin-antitoxin complex"/>
    <property type="evidence" value="ECO:0007669"/>
    <property type="project" value="InterPro"/>
</dbReference>
<protein>
    <recommendedName>
        <fullName evidence="3">Addiction module toxin RelE</fullName>
    </recommendedName>
</protein>
<name>A0A160FLF6_9BURK</name>
<dbReference type="EMBL" id="CP014578">
    <property type="protein sequence ID" value="ANB72966.1"/>
    <property type="molecule type" value="Genomic_DNA"/>
</dbReference>